<comment type="caution">
    <text evidence="9">The sequence shown here is derived from an EMBL/GenBank/DDBJ whole genome shotgun (WGS) entry which is preliminary data.</text>
</comment>
<comment type="similarity">
    <text evidence="2">Belongs to the ERF4 family.</text>
</comment>
<keyword evidence="6 7" id="KW-0472">Membrane</keyword>
<keyword evidence="7" id="KW-1133">Transmembrane helix</keyword>
<dbReference type="GO" id="GO:0005789">
    <property type="term" value="C:endoplasmic reticulum membrane"/>
    <property type="evidence" value="ECO:0007669"/>
    <property type="project" value="UniProtKB-SubCell"/>
</dbReference>
<evidence type="ECO:0000256" key="1">
    <source>
        <dbReference type="ARBA" id="ARBA00004406"/>
    </source>
</evidence>
<accession>A0AAV4Q8B5</accession>
<evidence type="ECO:0000313" key="10">
    <source>
        <dbReference type="Proteomes" id="UP001054945"/>
    </source>
</evidence>
<dbReference type="GO" id="GO:0002178">
    <property type="term" value="C:palmitoyltransferase complex"/>
    <property type="evidence" value="ECO:0007669"/>
    <property type="project" value="TreeGrafter"/>
</dbReference>
<feature type="domain" description="Golgin subfamily A member 7/ERF4" evidence="8">
    <location>
        <begin position="19"/>
        <end position="131"/>
    </location>
</feature>
<comment type="subunit">
    <text evidence="3">Interacts with ERF2.</text>
</comment>
<gene>
    <name evidence="9" type="primary">GOLGA7</name>
    <name evidence="9" type="ORF">CEXT_91741</name>
</gene>
<dbReference type="EMBL" id="BPLR01005709">
    <property type="protein sequence ID" value="GIY04457.1"/>
    <property type="molecule type" value="Genomic_DNA"/>
</dbReference>
<evidence type="ECO:0000259" key="8">
    <source>
        <dbReference type="Pfam" id="PF10256"/>
    </source>
</evidence>
<keyword evidence="7" id="KW-0812">Transmembrane</keyword>
<dbReference type="InterPro" id="IPR051371">
    <property type="entry name" value="Ras_palmitoyltransferase"/>
</dbReference>
<sequence length="172" mass="20146">MAAAGNRTENNHREKVQKVFIQRDYSEGTNVKFQTKFPTELEGLIDRHLFEQTINTLNRIYAEAEKTSTTTFCESCLACLTSYVIYLCIETHYQKCLKRISAYLDDQNETVYLPRGLVITDPIERGLRVIEIAILFKNLKEKFFRFHNYCVPLSVFFLSYVSIVCWNLSIIY</sequence>
<evidence type="ECO:0000313" key="9">
    <source>
        <dbReference type="EMBL" id="GIY04457.1"/>
    </source>
</evidence>
<dbReference type="Proteomes" id="UP001054945">
    <property type="component" value="Unassembled WGS sequence"/>
</dbReference>
<organism evidence="9 10">
    <name type="scientific">Caerostris extrusa</name>
    <name type="common">Bark spider</name>
    <name type="synonym">Caerostris bankana</name>
    <dbReference type="NCBI Taxonomy" id="172846"/>
    <lineage>
        <taxon>Eukaryota</taxon>
        <taxon>Metazoa</taxon>
        <taxon>Ecdysozoa</taxon>
        <taxon>Arthropoda</taxon>
        <taxon>Chelicerata</taxon>
        <taxon>Arachnida</taxon>
        <taxon>Araneae</taxon>
        <taxon>Araneomorphae</taxon>
        <taxon>Entelegynae</taxon>
        <taxon>Araneoidea</taxon>
        <taxon>Araneidae</taxon>
        <taxon>Caerostris</taxon>
    </lineage>
</organism>
<dbReference type="Pfam" id="PF10256">
    <property type="entry name" value="Erf4"/>
    <property type="match status" value="1"/>
</dbReference>
<evidence type="ECO:0000256" key="2">
    <source>
        <dbReference type="ARBA" id="ARBA00007732"/>
    </source>
</evidence>
<proteinExistence type="inferred from homology"/>
<dbReference type="AlphaFoldDB" id="A0AAV4Q8B5"/>
<evidence type="ECO:0000256" key="4">
    <source>
        <dbReference type="ARBA" id="ARBA00018463"/>
    </source>
</evidence>
<dbReference type="InterPro" id="IPR019383">
    <property type="entry name" value="Golgin_A_7/ERF4"/>
</dbReference>
<dbReference type="PANTHER" id="PTHR13254">
    <property type="entry name" value="GOLGI AUTOANTIGEN, GOLGIN SUBFAMILY A, 7"/>
    <property type="match status" value="1"/>
</dbReference>
<evidence type="ECO:0000256" key="5">
    <source>
        <dbReference type="ARBA" id="ARBA00022824"/>
    </source>
</evidence>
<evidence type="ECO:0000256" key="3">
    <source>
        <dbReference type="ARBA" id="ARBA00011396"/>
    </source>
</evidence>
<keyword evidence="10" id="KW-1185">Reference proteome</keyword>
<dbReference type="PANTHER" id="PTHR13254:SF0">
    <property type="entry name" value="GOLGIN SUBFAMILY A MEMBER 7_ERF4 DOMAIN-CONTAINING PROTEIN"/>
    <property type="match status" value="1"/>
</dbReference>
<feature type="transmembrane region" description="Helical" evidence="7">
    <location>
        <begin position="149"/>
        <end position="171"/>
    </location>
</feature>
<reference evidence="9 10" key="1">
    <citation type="submission" date="2021-06" db="EMBL/GenBank/DDBJ databases">
        <title>Caerostris extrusa draft genome.</title>
        <authorList>
            <person name="Kono N."/>
            <person name="Arakawa K."/>
        </authorList>
    </citation>
    <scope>NUCLEOTIDE SEQUENCE [LARGE SCALE GENOMIC DNA]</scope>
</reference>
<dbReference type="GO" id="GO:0006612">
    <property type="term" value="P:protein targeting to membrane"/>
    <property type="evidence" value="ECO:0007669"/>
    <property type="project" value="TreeGrafter"/>
</dbReference>
<name>A0AAV4Q8B5_CAEEX</name>
<keyword evidence="5" id="KW-0256">Endoplasmic reticulum</keyword>
<protein>
    <recommendedName>
        <fullName evidence="4">Ras modification protein ERF4</fullName>
    </recommendedName>
</protein>
<comment type="subcellular location">
    <subcellularLocation>
        <location evidence="1">Endoplasmic reticulum membrane</location>
        <topology evidence="1">Peripheral membrane protein</topology>
    </subcellularLocation>
</comment>
<evidence type="ECO:0000256" key="6">
    <source>
        <dbReference type="ARBA" id="ARBA00023136"/>
    </source>
</evidence>
<evidence type="ECO:0000256" key="7">
    <source>
        <dbReference type="SAM" id="Phobius"/>
    </source>
</evidence>